<dbReference type="Proteomes" id="UP000075476">
    <property type="component" value="Unassembled WGS sequence"/>
</dbReference>
<name>A0A9X0MK10_BACCE</name>
<dbReference type="RefSeq" id="WP_061662648.1">
    <property type="nucleotide sequence ID" value="NZ_LOMO01000001.1"/>
</dbReference>
<dbReference type="Proteomes" id="UP000220210">
    <property type="component" value="Unassembled WGS sequence"/>
</dbReference>
<dbReference type="AlphaFoldDB" id="A0A9X0MK10"/>
<sequence>MNINWNTITDFINLFDLKILVYGLIIGVAFYLIKSAIKRVKRMIRKAKREAKKLTIRLIIKSFLGI</sequence>
<evidence type="ECO:0000313" key="4">
    <source>
        <dbReference type="Proteomes" id="UP000075476"/>
    </source>
</evidence>
<keyword evidence="1" id="KW-1133">Transmembrane helix</keyword>
<keyword evidence="1" id="KW-0472">Membrane</keyword>
<evidence type="ECO:0000313" key="5">
    <source>
        <dbReference type="Proteomes" id="UP000220210"/>
    </source>
</evidence>
<evidence type="ECO:0000313" key="2">
    <source>
        <dbReference type="EMBL" id="KXY51313.1"/>
    </source>
</evidence>
<proteinExistence type="predicted"/>
<evidence type="ECO:0000256" key="1">
    <source>
        <dbReference type="SAM" id="Phobius"/>
    </source>
</evidence>
<reference evidence="2 4" key="1">
    <citation type="submission" date="2015-12" db="EMBL/GenBank/DDBJ databases">
        <title>Bacillus cereus Group isolate.</title>
        <authorList>
            <person name="Kovac J."/>
        </authorList>
    </citation>
    <scope>NUCLEOTIDE SEQUENCE [LARGE SCALE GENOMIC DNA]</scope>
    <source>
        <strain evidence="2 4">FSL K6-0073</strain>
    </source>
</reference>
<keyword evidence="1" id="KW-0812">Transmembrane</keyword>
<dbReference type="EMBL" id="LOMO01000001">
    <property type="protein sequence ID" value="KXY51313.1"/>
    <property type="molecule type" value="Genomic_DNA"/>
</dbReference>
<comment type="caution">
    <text evidence="2">The sequence shown here is derived from an EMBL/GenBank/DDBJ whole genome shotgun (WGS) entry which is preliminary data.</text>
</comment>
<evidence type="ECO:0000313" key="3">
    <source>
        <dbReference type="EMBL" id="PFF51741.1"/>
    </source>
</evidence>
<gene>
    <name evidence="2" type="ORF">AT268_33060</name>
    <name evidence="3" type="ORF">CN357_03330</name>
</gene>
<dbReference type="EMBL" id="NTSO01000002">
    <property type="protein sequence ID" value="PFF51741.1"/>
    <property type="molecule type" value="Genomic_DNA"/>
</dbReference>
<reference evidence="3 5" key="2">
    <citation type="submission" date="2017-09" db="EMBL/GenBank/DDBJ databases">
        <title>Large-scale bioinformatics analysis of Bacillus genomes uncovers conserved roles of natural products in bacterial physiology.</title>
        <authorList>
            <consortium name="Agbiome Team Llc"/>
            <person name="Bleich R.M."/>
            <person name="Kirk G.J."/>
            <person name="Santa Maria K.C."/>
            <person name="Allen S.E."/>
            <person name="Farag S."/>
            <person name="Shank E.A."/>
            <person name="Bowers A."/>
        </authorList>
    </citation>
    <scope>NUCLEOTIDE SEQUENCE [LARGE SCALE GENOMIC DNA]</scope>
    <source>
        <strain evidence="3 5">AFS020204</strain>
    </source>
</reference>
<protein>
    <submittedName>
        <fullName evidence="2">Uncharacterized protein</fullName>
    </submittedName>
</protein>
<organism evidence="2 4">
    <name type="scientific">Bacillus cereus</name>
    <dbReference type="NCBI Taxonomy" id="1396"/>
    <lineage>
        <taxon>Bacteria</taxon>
        <taxon>Bacillati</taxon>
        <taxon>Bacillota</taxon>
        <taxon>Bacilli</taxon>
        <taxon>Bacillales</taxon>
        <taxon>Bacillaceae</taxon>
        <taxon>Bacillus</taxon>
        <taxon>Bacillus cereus group</taxon>
    </lineage>
</organism>
<accession>A0A9X0MK10</accession>
<feature type="transmembrane region" description="Helical" evidence="1">
    <location>
        <begin position="19"/>
        <end position="37"/>
    </location>
</feature>